<name>A0A3M7S0J0_BRAPC</name>
<comment type="caution">
    <text evidence="1">The sequence shown here is derived from an EMBL/GenBank/DDBJ whole genome shotgun (WGS) entry which is preliminary data.</text>
</comment>
<organism evidence="1 2">
    <name type="scientific">Brachionus plicatilis</name>
    <name type="common">Marine rotifer</name>
    <name type="synonym">Brachionus muelleri</name>
    <dbReference type="NCBI Taxonomy" id="10195"/>
    <lineage>
        <taxon>Eukaryota</taxon>
        <taxon>Metazoa</taxon>
        <taxon>Spiralia</taxon>
        <taxon>Gnathifera</taxon>
        <taxon>Rotifera</taxon>
        <taxon>Eurotatoria</taxon>
        <taxon>Monogononta</taxon>
        <taxon>Pseudotrocha</taxon>
        <taxon>Ploima</taxon>
        <taxon>Brachionidae</taxon>
        <taxon>Brachionus</taxon>
    </lineage>
</organism>
<dbReference type="Proteomes" id="UP000276133">
    <property type="component" value="Unassembled WGS sequence"/>
</dbReference>
<evidence type="ECO:0000313" key="2">
    <source>
        <dbReference type="Proteomes" id="UP000276133"/>
    </source>
</evidence>
<sequence>MVALAKRASLDALGVRVARSKHLTPRSFSSLNFNTIKNLLRNPNQLVDLRHCEFSYKTSNTKIKKF</sequence>
<accession>A0A3M7S0J0</accession>
<reference evidence="1 2" key="1">
    <citation type="journal article" date="2018" name="Sci. Rep.">
        <title>Genomic signatures of local adaptation to the degree of environmental predictability in rotifers.</title>
        <authorList>
            <person name="Franch-Gras L."/>
            <person name="Hahn C."/>
            <person name="Garcia-Roger E.M."/>
            <person name="Carmona M.J."/>
            <person name="Serra M."/>
            <person name="Gomez A."/>
        </authorList>
    </citation>
    <scope>NUCLEOTIDE SEQUENCE [LARGE SCALE GENOMIC DNA]</scope>
    <source>
        <strain evidence="1">HYR1</strain>
    </source>
</reference>
<protein>
    <submittedName>
        <fullName evidence="1">Uncharacterized protein</fullName>
    </submittedName>
</protein>
<proteinExistence type="predicted"/>
<keyword evidence="2" id="KW-1185">Reference proteome</keyword>
<evidence type="ECO:0000313" key="1">
    <source>
        <dbReference type="EMBL" id="RNA29262.1"/>
    </source>
</evidence>
<gene>
    <name evidence="1" type="ORF">BpHYR1_046845</name>
</gene>
<dbReference type="AlphaFoldDB" id="A0A3M7S0J0"/>
<dbReference type="EMBL" id="REGN01002258">
    <property type="protein sequence ID" value="RNA29262.1"/>
    <property type="molecule type" value="Genomic_DNA"/>
</dbReference>